<evidence type="ECO:0000313" key="3">
    <source>
        <dbReference type="Proteomes" id="UP000317650"/>
    </source>
</evidence>
<dbReference type="STRING" id="52838.A0A4S8IQX0"/>
<proteinExistence type="predicted"/>
<protein>
    <recommendedName>
        <fullName evidence="4">Vacuole membrane protein KMS1</fullName>
    </recommendedName>
</protein>
<reference evidence="2 3" key="1">
    <citation type="journal article" date="2019" name="Nat. Plants">
        <title>Genome sequencing of Musa balbisiana reveals subgenome evolution and function divergence in polyploid bananas.</title>
        <authorList>
            <person name="Yao X."/>
        </authorList>
    </citation>
    <scope>NUCLEOTIDE SEQUENCE [LARGE SCALE GENOMIC DNA]</scope>
    <source>
        <strain evidence="3">cv. DH-PKW</strain>
        <tissue evidence="2">Leaves</tissue>
    </source>
</reference>
<evidence type="ECO:0000256" key="1">
    <source>
        <dbReference type="SAM" id="Phobius"/>
    </source>
</evidence>
<organism evidence="2 3">
    <name type="scientific">Musa balbisiana</name>
    <name type="common">Banana</name>
    <dbReference type="NCBI Taxonomy" id="52838"/>
    <lineage>
        <taxon>Eukaryota</taxon>
        <taxon>Viridiplantae</taxon>
        <taxon>Streptophyta</taxon>
        <taxon>Embryophyta</taxon>
        <taxon>Tracheophyta</taxon>
        <taxon>Spermatophyta</taxon>
        <taxon>Magnoliopsida</taxon>
        <taxon>Liliopsida</taxon>
        <taxon>Zingiberales</taxon>
        <taxon>Musaceae</taxon>
        <taxon>Musa</taxon>
    </lineage>
</organism>
<comment type="caution">
    <text evidence="2">The sequence shown here is derived from an EMBL/GenBank/DDBJ whole genome shotgun (WGS) entry which is preliminary data.</text>
</comment>
<dbReference type="AlphaFoldDB" id="A0A4S8IQX0"/>
<sequence>MADMDRSAEDLCPVIKELKEKHQRDIQKLTLTTQPFKTLQLFFFAILQYLKQTLLYVLKKGGWLMGLTILLAAFGLFLVNGDGTNEKHVQEFIRYTRFGLWWVALGVASSIGLGSGLHTFVLYLGPHIAFFTIKAMKCGRVDLKSAPYDTIQLKRRPSWLEKNCSEFGPPLYQSLPGSLVKVPISSILPQVQLEAILWGLGTAVGELPPYFISRAARLSGSNLEMEEISPASSTDGFVSSSLKQIKIWLLTHSQHLNFLTILVLASVPNPLFDLAGIMCGQFGISFWKFFVATLIGKALIKTHIQTVFIISLCNNQLLEWLENELIWVLGLIPGFSSVLPNLIDKLHMVQKKYLSTPVPEPTLSDGMAKQWNLSFTTIWNTFIWLMLMNFFVKIVTAMAKRYLEEQQELELTNKKLALKST</sequence>
<feature type="transmembrane region" description="Helical" evidence="1">
    <location>
        <begin position="61"/>
        <end position="79"/>
    </location>
</feature>
<keyword evidence="1" id="KW-0812">Transmembrane</keyword>
<feature type="transmembrane region" description="Helical" evidence="1">
    <location>
        <begin position="99"/>
        <end position="124"/>
    </location>
</feature>
<name>A0A4S8IQX0_MUSBA</name>
<keyword evidence="3" id="KW-1185">Reference proteome</keyword>
<dbReference type="Proteomes" id="UP000317650">
    <property type="component" value="Chromosome 6"/>
</dbReference>
<dbReference type="EMBL" id="PYDT01000009">
    <property type="protein sequence ID" value="THU50981.1"/>
    <property type="molecule type" value="Genomic_DNA"/>
</dbReference>
<accession>A0A4S8IQX0</accession>
<keyword evidence="1" id="KW-0472">Membrane</keyword>
<gene>
    <name evidence="2" type="ORF">C4D60_Mb06t26160</name>
</gene>
<evidence type="ECO:0008006" key="4">
    <source>
        <dbReference type="Google" id="ProtNLM"/>
    </source>
</evidence>
<keyword evidence="1" id="KW-1133">Transmembrane helix</keyword>
<feature type="transmembrane region" description="Helical" evidence="1">
    <location>
        <begin position="371"/>
        <end position="392"/>
    </location>
</feature>
<evidence type="ECO:0000313" key="2">
    <source>
        <dbReference type="EMBL" id="THU50981.1"/>
    </source>
</evidence>